<name>A0A9Q0M6H5_BLOTA</name>
<dbReference type="PROSITE" id="PS50089">
    <property type="entry name" value="ZF_RING_2"/>
    <property type="match status" value="1"/>
</dbReference>
<evidence type="ECO:0000256" key="1">
    <source>
        <dbReference type="ARBA" id="ARBA00022679"/>
    </source>
</evidence>
<evidence type="ECO:0000259" key="7">
    <source>
        <dbReference type="PROSITE" id="PS50089"/>
    </source>
</evidence>
<dbReference type="GO" id="GO:0008270">
    <property type="term" value="F:zinc ion binding"/>
    <property type="evidence" value="ECO:0007669"/>
    <property type="project" value="UniProtKB-KW"/>
</dbReference>
<feature type="domain" description="RING-type" evidence="7">
    <location>
        <begin position="97"/>
        <end position="142"/>
    </location>
</feature>
<dbReference type="Pfam" id="PF13639">
    <property type="entry name" value="zf-RING_2"/>
    <property type="match status" value="1"/>
</dbReference>
<evidence type="ECO:0000256" key="2">
    <source>
        <dbReference type="ARBA" id="ARBA00022723"/>
    </source>
</evidence>
<dbReference type="SUPFAM" id="SSF57850">
    <property type="entry name" value="RING/U-box"/>
    <property type="match status" value="1"/>
</dbReference>
<dbReference type="InterPro" id="IPR045072">
    <property type="entry name" value="MKRN-like"/>
</dbReference>
<feature type="compositionally biased region" description="Acidic residues" evidence="6">
    <location>
        <begin position="201"/>
        <end position="213"/>
    </location>
</feature>
<dbReference type="GO" id="GO:0061630">
    <property type="term" value="F:ubiquitin protein ligase activity"/>
    <property type="evidence" value="ECO:0007669"/>
    <property type="project" value="InterPro"/>
</dbReference>
<comment type="caution">
    <text evidence="8">The sequence shown here is derived from an EMBL/GenBank/DDBJ whole genome shotgun (WGS) entry which is preliminary data.</text>
</comment>
<dbReference type="InterPro" id="IPR013083">
    <property type="entry name" value="Znf_RING/FYVE/PHD"/>
</dbReference>
<gene>
    <name evidence="8" type="ORF">RDWZM_005937</name>
</gene>
<evidence type="ECO:0000256" key="3">
    <source>
        <dbReference type="ARBA" id="ARBA00022771"/>
    </source>
</evidence>
<dbReference type="InterPro" id="IPR001841">
    <property type="entry name" value="Znf_RING"/>
</dbReference>
<dbReference type="Proteomes" id="UP001142055">
    <property type="component" value="Chromosome 2"/>
</dbReference>
<dbReference type="SMART" id="SM00184">
    <property type="entry name" value="RING"/>
    <property type="match status" value="1"/>
</dbReference>
<sequence length="278" mass="31678">MSLISNEGEELISAEKVSKQFIDFLGAAFEYYEQKKFNLIEKIDKINFYMNSMIDALNSIKQKKINKPNENVTEETIEKSRTMSPIGDNGSKILIDCRICLEPITNRRFALLEKCDHSYCELCIRIWMKENPNQLLSCPTCRIQSTKVIFNVQFLKSGDEKNAFFDSMHCTNHCIEQSSSPIERSIENVHIIDDYSRDPDYTPDDDDDDGADDEDVENQIVLEVDEEEVSELLNDADTLLSNTDSDDGSYDSSTDSYVDSIVDIVDISSDSSISDEIF</sequence>
<dbReference type="PROSITE" id="PS00518">
    <property type="entry name" value="ZF_RING_1"/>
    <property type="match status" value="1"/>
</dbReference>
<keyword evidence="4" id="KW-0862">Zinc</keyword>
<keyword evidence="2" id="KW-0479">Metal-binding</keyword>
<evidence type="ECO:0000313" key="8">
    <source>
        <dbReference type="EMBL" id="KAJ6220125.1"/>
    </source>
</evidence>
<evidence type="ECO:0000256" key="6">
    <source>
        <dbReference type="SAM" id="MobiDB-lite"/>
    </source>
</evidence>
<keyword evidence="1" id="KW-0808">Transferase</keyword>
<accession>A0A9Q0M6H5</accession>
<dbReference type="GO" id="GO:0000209">
    <property type="term" value="P:protein polyubiquitination"/>
    <property type="evidence" value="ECO:0007669"/>
    <property type="project" value="InterPro"/>
</dbReference>
<feature type="region of interest" description="Disordered" evidence="6">
    <location>
        <begin position="194"/>
        <end position="213"/>
    </location>
</feature>
<dbReference type="EMBL" id="JAPWDV010000002">
    <property type="protein sequence ID" value="KAJ6220125.1"/>
    <property type="molecule type" value="Genomic_DNA"/>
</dbReference>
<dbReference type="PANTHER" id="PTHR11224:SF10">
    <property type="entry name" value="IP09428P-RELATED"/>
    <property type="match status" value="1"/>
</dbReference>
<evidence type="ECO:0000256" key="4">
    <source>
        <dbReference type="ARBA" id="ARBA00022833"/>
    </source>
</evidence>
<keyword evidence="3 5" id="KW-0863">Zinc-finger</keyword>
<keyword evidence="9" id="KW-1185">Reference proteome</keyword>
<dbReference type="Gene3D" id="3.30.40.10">
    <property type="entry name" value="Zinc/RING finger domain, C3HC4 (zinc finger)"/>
    <property type="match status" value="1"/>
</dbReference>
<dbReference type="AlphaFoldDB" id="A0A9Q0M6H5"/>
<evidence type="ECO:0000256" key="5">
    <source>
        <dbReference type="PROSITE-ProRule" id="PRU00175"/>
    </source>
</evidence>
<dbReference type="PANTHER" id="PTHR11224">
    <property type="entry name" value="MAKORIN-RELATED"/>
    <property type="match status" value="1"/>
</dbReference>
<evidence type="ECO:0000313" key="9">
    <source>
        <dbReference type="Proteomes" id="UP001142055"/>
    </source>
</evidence>
<organism evidence="8 9">
    <name type="scientific">Blomia tropicalis</name>
    <name type="common">Mite</name>
    <dbReference type="NCBI Taxonomy" id="40697"/>
    <lineage>
        <taxon>Eukaryota</taxon>
        <taxon>Metazoa</taxon>
        <taxon>Ecdysozoa</taxon>
        <taxon>Arthropoda</taxon>
        <taxon>Chelicerata</taxon>
        <taxon>Arachnida</taxon>
        <taxon>Acari</taxon>
        <taxon>Acariformes</taxon>
        <taxon>Sarcoptiformes</taxon>
        <taxon>Astigmata</taxon>
        <taxon>Glycyphagoidea</taxon>
        <taxon>Echimyopodidae</taxon>
        <taxon>Blomia</taxon>
    </lineage>
</organism>
<protein>
    <recommendedName>
        <fullName evidence="7">RING-type domain-containing protein</fullName>
    </recommendedName>
</protein>
<dbReference type="InterPro" id="IPR017907">
    <property type="entry name" value="Znf_RING_CS"/>
</dbReference>
<proteinExistence type="predicted"/>
<reference evidence="8" key="1">
    <citation type="submission" date="2022-12" db="EMBL/GenBank/DDBJ databases">
        <title>Genome assemblies of Blomia tropicalis.</title>
        <authorList>
            <person name="Cui Y."/>
        </authorList>
    </citation>
    <scope>NUCLEOTIDE SEQUENCE</scope>
    <source>
        <tissue evidence="8">Adult mites</tissue>
    </source>
</reference>